<dbReference type="InterPro" id="IPR005839">
    <property type="entry name" value="Methylthiotransferase"/>
</dbReference>
<sequence>MAFDLDIEDLTGEAGEDRARLPRRVVGRGKGSSDVATVSQPTLPGTSAVWLKTFGCSHNTSDAEYMHGQLEQYGYRILVDEHKDRADLWLVNTCTVKSPSQSAMNTLIQNGKSQGKKLLVTGCVPQGDKRARELQELSLLGVSQIDRVVEAVEETLKGNTVQILEKKALPKLDLPKVRRNKHVEIIPLSTGCLGQCTYCKTKHARGHLGSYDLSELTRRTQVSAQDPQVREIWLSSEDTGAYGLDIGSNVAQLFDSLIAVLPADGSVMLRLGMTNPPFILQHLEAIAQALNHPRVYAFLHVPVQSGSDAVLGAMKREYTAAEFCKVADTLLAAVPGLQLATDIICGFPGETDADHQDTLDLVAQYRFAVCHISQFYSRPGTSAARMKKVPSHIVKKRSREMSALVDSFTDSYTHLVGTRHRVWVVDVAADGHHLVSHNKTYVQVLLEPQEGLMGAVVDVTITEATRDTPAAKSRGQPSAAGLRGDIQLASDKTTEQCTAVEQDASRADLLSASAASGQASAKRKQYVSAVDCVLYAGILIGLFGVLSNAAWTLLLDVV</sequence>
<keyword evidence="2" id="KW-0004">4Fe-4S</keyword>
<dbReference type="GO" id="GO:0051539">
    <property type="term" value="F:4 iron, 4 sulfur cluster binding"/>
    <property type="evidence" value="ECO:0007669"/>
    <property type="project" value="UniProtKB-KW"/>
</dbReference>
<evidence type="ECO:0000256" key="8">
    <source>
        <dbReference type="ARBA" id="ARBA00023014"/>
    </source>
</evidence>
<dbReference type="InterPro" id="IPR013848">
    <property type="entry name" value="Methylthiotransferase_N"/>
</dbReference>
<evidence type="ECO:0000256" key="2">
    <source>
        <dbReference type="ARBA" id="ARBA00022485"/>
    </source>
</evidence>
<dbReference type="Gene3D" id="3.40.50.12160">
    <property type="entry name" value="Methylthiotransferase, N-terminal domain"/>
    <property type="match status" value="1"/>
</dbReference>
<keyword evidence="9" id="KW-0812">Transmembrane</keyword>
<evidence type="ECO:0000259" key="10">
    <source>
        <dbReference type="PROSITE" id="PS51449"/>
    </source>
</evidence>
<evidence type="ECO:0000256" key="4">
    <source>
        <dbReference type="ARBA" id="ARBA00022691"/>
    </source>
</evidence>
<keyword evidence="5" id="KW-0819">tRNA processing</keyword>
<evidence type="ECO:0000256" key="3">
    <source>
        <dbReference type="ARBA" id="ARBA00022679"/>
    </source>
</evidence>
<dbReference type="NCBIfam" id="TIGR01578">
    <property type="entry name" value="MiaB-like-B"/>
    <property type="match status" value="1"/>
</dbReference>
<organism evidence="12 13">
    <name type="scientific">Symbiochloris irregularis</name>
    <dbReference type="NCBI Taxonomy" id="706552"/>
    <lineage>
        <taxon>Eukaryota</taxon>
        <taxon>Viridiplantae</taxon>
        <taxon>Chlorophyta</taxon>
        <taxon>core chlorophytes</taxon>
        <taxon>Trebouxiophyceae</taxon>
        <taxon>Trebouxiales</taxon>
        <taxon>Trebouxiaceae</taxon>
        <taxon>Symbiochloris</taxon>
    </lineage>
</organism>
<reference evidence="12 13" key="1">
    <citation type="journal article" date="2024" name="Nat. Commun.">
        <title>Phylogenomics reveals the evolutionary origins of lichenization in chlorophyte algae.</title>
        <authorList>
            <person name="Puginier C."/>
            <person name="Libourel C."/>
            <person name="Otte J."/>
            <person name="Skaloud P."/>
            <person name="Haon M."/>
            <person name="Grisel S."/>
            <person name="Petersen M."/>
            <person name="Berrin J.G."/>
            <person name="Delaux P.M."/>
            <person name="Dal Grande F."/>
            <person name="Keller J."/>
        </authorList>
    </citation>
    <scope>NUCLEOTIDE SEQUENCE [LARGE SCALE GENOMIC DNA]</scope>
    <source>
        <strain evidence="12 13">SAG 2036</strain>
    </source>
</reference>
<evidence type="ECO:0000256" key="5">
    <source>
        <dbReference type="ARBA" id="ARBA00022694"/>
    </source>
</evidence>
<comment type="caution">
    <text evidence="12">The sequence shown here is derived from an EMBL/GenBank/DDBJ whole genome shotgun (WGS) entry which is preliminary data.</text>
</comment>
<feature type="transmembrane region" description="Helical" evidence="9">
    <location>
        <begin position="533"/>
        <end position="555"/>
    </location>
</feature>
<dbReference type="InterPro" id="IPR020612">
    <property type="entry name" value="Methylthiotransferase_CS"/>
</dbReference>
<dbReference type="InterPro" id="IPR007197">
    <property type="entry name" value="rSAM"/>
</dbReference>
<dbReference type="FunFam" id="3.40.50.12160:FF:000009">
    <property type="entry name" value="threonylcarbamoyladenosine tRNA methylthiotransferase"/>
    <property type="match status" value="1"/>
</dbReference>
<dbReference type="InterPro" id="IPR006466">
    <property type="entry name" value="MiaB-like_arc_euk"/>
</dbReference>
<keyword evidence="9" id="KW-0472">Membrane</keyword>
<evidence type="ECO:0008006" key="14">
    <source>
        <dbReference type="Google" id="ProtNLM"/>
    </source>
</evidence>
<evidence type="ECO:0000259" key="11">
    <source>
        <dbReference type="PROSITE" id="PS51918"/>
    </source>
</evidence>
<dbReference type="InterPro" id="IPR006638">
    <property type="entry name" value="Elp3/MiaA/NifB-like_rSAM"/>
</dbReference>
<evidence type="ECO:0000313" key="12">
    <source>
        <dbReference type="EMBL" id="KAK9810648.1"/>
    </source>
</evidence>
<dbReference type="PROSITE" id="PS51918">
    <property type="entry name" value="RADICAL_SAM"/>
    <property type="match status" value="1"/>
</dbReference>
<dbReference type="SMART" id="SM00729">
    <property type="entry name" value="Elp3"/>
    <property type="match status" value="1"/>
</dbReference>
<evidence type="ECO:0000256" key="7">
    <source>
        <dbReference type="ARBA" id="ARBA00023004"/>
    </source>
</evidence>
<evidence type="ECO:0000313" key="13">
    <source>
        <dbReference type="Proteomes" id="UP001465755"/>
    </source>
</evidence>
<dbReference type="GO" id="GO:0046872">
    <property type="term" value="F:metal ion binding"/>
    <property type="evidence" value="ECO:0007669"/>
    <property type="project" value="UniProtKB-KW"/>
</dbReference>
<keyword evidence="9" id="KW-1133">Transmembrane helix</keyword>
<protein>
    <recommendedName>
        <fullName evidence="14">Threonylcarbamoyladenosine tRNA methylthiotransferase</fullName>
    </recommendedName>
</protein>
<dbReference type="PANTHER" id="PTHR11918:SF45">
    <property type="entry name" value="THREONYLCARBAMOYLADENOSINE TRNA METHYLTHIOTRANSFERASE"/>
    <property type="match status" value="1"/>
</dbReference>
<proteinExistence type="predicted"/>
<dbReference type="InterPro" id="IPR038135">
    <property type="entry name" value="Methylthiotransferase_N_sf"/>
</dbReference>
<keyword evidence="13" id="KW-1185">Reference proteome</keyword>
<dbReference type="PROSITE" id="PS01278">
    <property type="entry name" value="MTTASE_RADICAL"/>
    <property type="match status" value="1"/>
</dbReference>
<dbReference type="Gene3D" id="3.30.750.200">
    <property type="match status" value="1"/>
</dbReference>
<comment type="cofactor">
    <cofactor evidence="1">
        <name>[4Fe-4S] cluster</name>
        <dbReference type="ChEBI" id="CHEBI:49883"/>
    </cofactor>
</comment>
<dbReference type="Proteomes" id="UP001465755">
    <property type="component" value="Unassembled WGS sequence"/>
</dbReference>
<dbReference type="GO" id="GO:0035598">
    <property type="term" value="F:tRNA (N(6)-L-threonylcarbamoyladenosine(37)-C(2))-methylthiotransferase activity"/>
    <property type="evidence" value="ECO:0007669"/>
    <property type="project" value="InterPro"/>
</dbReference>
<keyword evidence="7" id="KW-0408">Iron</keyword>
<dbReference type="CDD" id="cd01335">
    <property type="entry name" value="Radical_SAM"/>
    <property type="match status" value="1"/>
</dbReference>
<keyword evidence="6" id="KW-0479">Metal-binding</keyword>
<name>A0AAW1PL93_9CHLO</name>
<keyword evidence="4" id="KW-0949">S-adenosyl-L-methionine</keyword>
<feature type="domain" description="MTTase N-terminal" evidence="10">
    <location>
        <begin position="47"/>
        <end position="157"/>
    </location>
</feature>
<keyword evidence="3" id="KW-0808">Transferase</keyword>
<dbReference type="SUPFAM" id="SSF102114">
    <property type="entry name" value="Radical SAM enzymes"/>
    <property type="match status" value="1"/>
</dbReference>
<feature type="domain" description="Radical SAM core" evidence="11">
    <location>
        <begin position="178"/>
        <end position="411"/>
    </location>
</feature>
<dbReference type="Pfam" id="PF00919">
    <property type="entry name" value="UPF0004"/>
    <property type="match status" value="1"/>
</dbReference>
<evidence type="ECO:0000256" key="6">
    <source>
        <dbReference type="ARBA" id="ARBA00022723"/>
    </source>
</evidence>
<dbReference type="GO" id="GO:0005783">
    <property type="term" value="C:endoplasmic reticulum"/>
    <property type="evidence" value="ECO:0007669"/>
    <property type="project" value="TreeGrafter"/>
</dbReference>
<dbReference type="NCBIfam" id="TIGR00089">
    <property type="entry name" value="MiaB/RimO family radical SAM methylthiotransferase"/>
    <property type="match status" value="1"/>
</dbReference>
<accession>A0AAW1PL93</accession>
<evidence type="ECO:0000256" key="9">
    <source>
        <dbReference type="SAM" id="Phobius"/>
    </source>
</evidence>
<dbReference type="PANTHER" id="PTHR11918">
    <property type="entry name" value="RADICAL SAM PROTEINS"/>
    <property type="match status" value="1"/>
</dbReference>
<dbReference type="Pfam" id="PF04055">
    <property type="entry name" value="Radical_SAM"/>
    <property type="match status" value="1"/>
</dbReference>
<evidence type="ECO:0000256" key="1">
    <source>
        <dbReference type="ARBA" id="ARBA00001966"/>
    </source>
</evidence>
<dbReference type="AlphaFoldDB" id="A0AAW1PL93"/>
<dbReference type="SFLD" id="SFLDG01082">
    <property type="entry name" value="B12-binding_domain_containing"/>
    <property type="match status" value="1"/>
</dbReference>
<keyword evidence="8" id="KW-0411">Iron-sulfur</keyword>
<dbReference type="EMBL" id="JALJOQ010000015">
    <property type="protein sequence ID" value="KAK9810648.1"/>
    <property type="molecule type" value="Genomic_DNA"/>
</dbReference>
<dbReference type="PROSITE" id="PS51449">
    <property type="entry name" value="MTTASE_N"/>
    <property type="match status" value="1"/>
</dbReference>
<dbReference type="InterPro" id="IPR058240">
    <property type="entry name" value="rSAM_sf"/>
</dbReference>
<gene>
    <name evidence="12" type="ORF">WJX73_007467</name>
</gene>
<dbReference type="SFLD" id="SFLDS00029">
    <property type="entry name" value="Radical_SAM"/>
    <property type="match status" value="1"/>
</dbReference>